<reference evidence="1 2" key="1">
    <citation type="submission" date="2016-02" db="EMBL/GenBank/DDBJ databases">
        <title>Genome analysis of coral dinoflagellate symbionts highlights evolutionary adaptations to a symbiotic lifestyle.</title>
        <authorList>
            <person name="Aranda M."/>
            <person name="Li Y."/>
            <person name="Liew Y.J."/>
            <person name="Baumgarten S."/>
            <person name="Simakov O."/>
            <person name="Wilson M."/>
            <person name="Piel J."/>
            <person name="Ashoor H."/>
            <person name="Bougouffa S."/>
            <person name="Bajic V.B."/>
            <person name="Ryu T."/>
            <person name="Ravasi T."/>
            <person name="Bayer T."/>
            <person name="Micklem G."/>
            <person name="Kim H."/>
            <person name="Bhak J."/>
            <person name="Lajeunesse T.C."/>
            <person name="Voolstra C.R."/>
        </authorList>
    </citation>
    <scope>NUCLEOTIDE SEQUENCE [LARGE SCALE GENOMIC DNA]</scope>
    <source>
        <strain evidence="1 2">CCMP2467</strain>
    </source>
</reference>
<proteinExistence type="predicted"/>
<dbReference type="EMBL" id="LSRX01000952">
    <property type="protein sequence ID" value="OLP85845.1"/>
    <property type="molecule type" value="Genomic_DNA"/>
</dbReference>
<sequence length="292" mass="31717">MSLICAYAAKADSEDPDAWRKDKYGKLLTANALYLREQGKSKMHELYNACLSCKGDWFGSGSRDALVNHLGSADLADDLIARHKEAEKKPGGPDLEPAPTQETSILELAERPPIPSLAITPEQVVQRQLPPSTGPWAVEQSLGAYRRHLLNFDSSIVQILDRDTIISASSAVEGLNRGTFKCTDDFCVVFSASSRGFYLLYRQGLREQALEIASLPPVEEDIARAIVAAADANDAEQADELLRQAVGQRTPLPEATEKEVKGAERKVCYDAVIAAFDRTGNSAKSEDGPGPT</sequence>
<gene>
    <name evidence="1" type="ORF">AK812_SmicGene33129</name>
</gene>
<protein>
    <submittedName>
        <fullName evidence="1">Uncharacterized protein</fullName>
    </submittedName>
</protein>
<evidence type="ECO:0000313" key="2">
    <source>
        <dbReference type="Proteomes" id="UP000186817"/>
    </source>
</evidence>
<evidence type="ECO:0000313" key="1">
    <source>
        <dbReference type="EMBL" id="OLP85845.1"/>
    </source>
</evidence>
<dbReference type="AlphaFoldDB" id="A0A1Q9CSG8"/>
<keyword evidence="2" id="KW-1185">Reference proteome</keyword>
<comment type="caution">
    <text evidence="1">The sequence shown here is derived from an EMBL/GenBank/DDBJ whole genome shotgun (WGS) entry which is preliminary data.</text>
</comment>
<dbReference type="OrthoDB" id="422049at2759"/>
<accession>A0A1Q9CSG8</accession>
<name>A0A1Q9CSG8_SYMMI</name>
<organism evidence="1 2">
    <name type="scientific">Symbiodinium microadriaticum</name>
    <name type="common">Dinoflagellate</name>
    <name type="synonym">Zooxanthella microadriatica</name>
    <dbReference type="NCBI Taxonomy" id="2951"/>
    <lineage>
        <taxon>Eukaryota</taxon>
        <taxon>Sar</taxon>
        <taxon>Alveolata</taxon>
        <taxon>Dinophyceae</taxon>
        <taxon>Suessiales</taxon>
        <taxon>Symbiodiniaceae</taxon>
        <taxon>Symbiodinium</taxon>
    </lineage>
</organism>
<dbReference type="Proteomes" id="UP000186817">
    <property type="component" value="Unassembled WGS sequence"/>
</dbReference>